<keyword evidence="5 9" id="KW-0653">Protein transport</keyword>
<evidence type="ECO:0000256" key="6">
    <source>
        <dbReference type="ARBA" id="ARBA00022989"/>
    </source>
</evidence>
<evidence type="ECO:0000256" key="8">
    <source>
        <dbReference type="ARBA" id="ARBA00023136"/>
    </source>
</evidence>
<comment type="subcellular location">
    <subcellularLocation>
        <location evidence="9">Cell membrane</location>
        <topology evidence="9">Single-pass membrane protein</topology>
    </subcellularLocation>
    <subcellularLocation>
        <location evidence="1">Membrane</location>
    </subcellularLocation>
</comment>
<dbReference type="InterPro" id="IPR038379">
    <property type="entry name" value="SecE_sf"/>
</dbReference>
<dbReference type="GO" id="GO:0005886">
    <property type="term" value="C:plasma membrane"/>
    <property type="evidence" value="ECO:0007669"/>
    <property type="project" value="UniProtKB-SubCell"/>
</dbReference>
<reference evidence="10 11" key="1">
    <citation type="submission" date="2015-04" db="EMBL/GenBank/DDBJ databases">
        <title>Whole genome shotgun sequence of Sphingomonas changbaiensis NBRC 104936.</title>
        <authorList>
            <person name="Katano-Makiyama Y."/>
            <person name="Hosoyama A."/>
            <person name="Hashimoto M."/>
            <person name="Noguchi M."/>
            <person name="Tsuchikane K."/>
            <person name="Ohji S."/>
            <person name="Yamazoe A."/>
            <person name="Ichikawa N."/>
            <person name="Kimura A."/>
            <person name="Fujita N."/>
        </authorList>
    </citation>
    <scope>NUCLEOTIDE SEQUENCE [LARGE SCALE GENOMIC DNA]</scope>
    <source>
        <strain evidence="10 11">NBRC 104936</strain>
    </source>
</reference>
<evidence type="ECO:0000256" key="4">
    <source>
        <dbReference type="ARBA" id="ARBA00022692"/>
    </source>
</evidence>
<dbReference type="Gene3D" id="1.20.5.1030">
    <property type="entry name" value="Preprotein translocase secy subunit"/>
    <property type="match status" value="1"/>
</dbReference>
<evidence type="ECO:0000256" key="2">
    <source>
        <dbReference type="ARBA" id="ARBA00022448"/>
    </source>
</evidence>
<dbReference type="GO" id="GO:0043952">
    <property type="term" value="P:protein transport by the Sec complex"/>
    <property type="evidence" value="ECO:0007669"/>
    <property type="project" value="UniProtKB-UniRule"/>
</dbReference>
<dbReference type="Proteomes" id="UP000033202">
    <property type="component" value="Unassembled WGS sequence"/>
</dbReference>
<keyword evidence="6 9" id="KW-1133">Transmembrane helix</keyword>
<comment type="similarity">
    <text evidence="9">Belongs to the SecE/SEC61-gamma family.</text>
</comment>
<dbReference type="Pfam" id="PF00584">
    <property type="entry name" value="SecE"/>
    <property type="match status" value="1"/>
</dbReference>
<keyword evidence="11" id="KW-1185">Reference proteome</keyword>
<comment type="function">
    <text evidence="9">Essential subunit of the Sec protein translocation channel SecYEG. Clamps together the 2 halves of SecY. May contact the channel plug during translocation.</text>
</comment>
<dbReference type="NCBIfam" id="TIGR00964">
    <property type="entry name" value="secE_bact"/>
    <property type="match status" value="1"/>
</dbReference>
<comment type="subunit">
    <text evidence="9">Component of the Sec protein translocase complex. Heterotrimer consisting of SecY, SecE and SecG subunits. The heterotrimers can form oligomers, although 1 heterotrimer is thought to be able to translocate proteins. Interacts with the ribosome. Interacts with SecDF, and other proteins may be involved. Interacts with SecA.</text>
</comment>
<evidence type="ECO:0000256" key="9">
    <source>
        <dbReference type="HAMAP-Rule" id="MF_00422"/>
    </source>
</evidence>
<dbReference type="AlphaFoldDB" id="A0A0E9MNR3"/>
<evidence type="ECO:0000256" key="5">
    <source>
        <dbReference type="ARBA" id="ARBA00022927"/>
    </source>
</evidence>
<sequence length="111" mass="12216">MLETFRLAPLTTRFYSADLLTTSVTLPPAPGPDGGAHPEDGRYTVAMKLGDIPQFVQQVRAETAKVVWPTSRETMMTALMVIIMTAMLGIFFFGIDSLFKAIVHTLLTLAR</sequence>
<keyword evidence="7 9" id="KW-0811">Translocation</keyword>
<keyword evidence="3 9" id="KW-1003">Cell membrane</keyword>
<evidence type="ECO:0000256" key="7">
    <source>
        <dbReference type="ARBA" id="ARBA00023010"/>
    </source>
</evidence>
<dbReference type="GO" id="GO:0008320">
    <property type="term" value="F:protein transmembrane transporter activity"/>
    <property type="evidence" value="ECO:0007669"/>
    <property type="project" value="UniProtKB-UniRule"/>
</dbReference>
<name>A0A0E9MNR3_9SPHN</name>
<gene>
    <name evidence="9 10" type="primary">secE</name>
    <name evidence="10" type="ORF">SCH01S_28_00480</name>
</gene>
<accession>A0A0E9MNR3</accession>
<comment type="caution">
    <text evidence="10">The sequence shown here is derived from an EMBL/GenBank/DDBJ whole genome shotgun (WGS) entry which is preliminary data.</text>
</comment>
<keyword evidence="8 9" id="KW-0472">Membrane</keyword>
<dbReference type="HAMAP" id="MF_00422">
    <property type="entry name" value="SecE"/>
    <property type="match status" value="1"/>
</dbReference>
<evidence type="ECO:0000256" key="3">
    <source>
        <dbReference type="ARBA" id="ARBA00022475"/>
    </source>
</evidence>
<dbReference type="PANTHER" id="PTHR33910">
    <property type="entry name" value="PROTEIN TRANSLOCASE SUBUNIT SECE"/>
    <property type="match status" value="1"/>
</dbReference>
<dbReference type="InterPro" id="IPR001901">
    <property type="entry name" value="Translocase_SecE/Sec61-g"/>
</dbReference>
<dbReference type="PROSITE" id="PS01067">
    <property type="entry name" value="SECE_SEC61G"/>
    <property type="match status" value="1"/>
</dbReference>
<dbReference type="PANTHER" id="PTHR33910:SF1">
    <property type="entry name" value="PROTEIN TRANSLOCASE SUBUNIT SECE"/>
    <property type="match status" value="1"/>
</dbReference>
<dbReference type="GO" id="GO:0006605">
    <property type="term" value="P:protein targeting"/>
    <property type="evidence" value="ECO:0007669"/>
    <property type="project" value="UniProtKB-UniRule"/>
</dbReference>
<keyword evidence="2 9" id="KW-0813">Transport</keyword>
<dbReference type="InterPro" id="IPR005807">
    <property type="entry name" value="SecE_bac"/>
</dbReference>
<protein>
    <recommendedName>
        <fullName evidence="9">Protein translocase subunit SecE</fullName>
    </recommendedName>
</protein>
<keyword evidence="4 9" id="KW-0812">Transmembrane</keyword>
<dbReference type="STRING" id="1219043.SCH01S_28_00480"/>
<organism evidence="10 11">
    <name type="scientific">Sphingomonas changbaiensis NBRC 104936</name>
    <dbReference type="NCBI Taxonomy" id="1219043"/>
    <lineage>
        <taxon>Bacteria</taxon>
        <taxon>Pseudomonadati</taxon>
        <taxon>Pseudomonadota</taxon>
        <taxon>Alphaproteobacteria</taxon>
        <taxon>Sphingomonadales</taxon>
        <taxon>Sphingomonadaceae</taxon>
        <taxon>Sphingomonas</taxon>
    </lineage>
</organism>
<dbReference type="GO" id="GO:0009306">
    <property type="term" value="P:protein secretion"/>
    <property type="evidence" value="ECO:0007669"/>
    <property type="project" value="UniProtKB-UniRule"/>
</dbReference>
<dbReference type="EMBL" id="BBWU01000028">
    <property type="protein sequence ID" value="GAO39189.1"/>
    <property type="molecule type" value="Genomic_DNA"/>
</dbReference>
<evidence type="ECO:0000313" key="11">
    <source>
        <dbReference type="Proteomes" id="UP000033202"/>
    </source>
</evidence>
<feature type="transmembrane region" description="Helical" evidence="9">
    <location>
        <begin position="75"/>
        <end position="95"/>
    </location>
</feature>
<proteinExistence type="inferred from homology"/>
<evidence type="ECO:0000313" key="10">
    <source>
        <dbReference type="EMBL" id="GAO39189.1"/>
    </source>
</evidence>
<dbReference type="GO" id="GO:0065002">
    <property type="term" value="P:intracellular protein transmembrane transport"/>
    <property type="evidence" value="ECO:0007669"/>
    <property type="project" value="UniProtKB-UniRule"/>
</dbReference>
<evidence type="ECO:0000256" key="1">
    <source>
        <dbReference type="ARBA" id="ARBA00004370"/>
    </source>
</evidence>
<dbReference type="PRINTS" id="PR01650">
    <property type="entry name" value="SECETRNLCASE"/>
</dbReference>